<organism evidence="2 3">
    <name type="scientific">Merluccius polli</name>
    <name type="common">Benguela hake</name>
    <name type="synonym">Merluccius cadenati</name>
    <dbReference type="NCBI Taxonomy" id="89951"/>
    <lineage>
        <taxon>Eukaryota</taxon>
        <taxon>Metazoa</taxon>
        <taxon>Chordata</taxon>
        <taxon>Craniata</taxon>
        <taxon>Vertebrata</taxon>
        <taxon>Euteleostomi</taxon>
        <taxon>Actinopterygii</taxon>
        <taxon>Neopterygii</taxon>
        <taxon>Teleostei</taxon>
        <taxon>Neoteleostei</taxon>
        <taxon>Acanthomorphata</taxon>
        <taxon>Zeiogadaria</taxon>
        <taxon>Gadariae</taxon>
        <taxon>Gadiformes</taxon>
        <taxon>Gadoidei</taxon>
        <taxon>Merlucciidae</taxon>
        <taxon>Merluccius</taxon>
    </lineage>
</organism>
<keyword evidence="3" id="KW-1185">Reference proteome</keyword>
<proteinExistence type="predicted"/>
<feature type="coiled-coil region" evidence="1">
    <location>
        <begin position="5"/>
        <end position="39"/>
    </location>
</feature>
<evidence type="ECO:0000313" key="2">
    <source>
        <dbReference type="EMBL" id="KAK0143558.1"/>
    </source>
</evidence>
<comment type="caution">
    <text evidence="2">The sequence shown here is derived from an EMBL/GenBank/DDBJ whole genome shotgun (WGS) entry which is preliminary data.</text>
</comment>
<protein>
    <submittedName>
        <fullName evidence="2">Uncharacterized protein</fullName>
    </submittedName>
</protein>
<dbReference type="Proteomes" id="UP001174136">
    <property type="component" value="Unassembled WGS sequence"/>
</dbReference>
<name>A0AA47MNA1_MERPO</name>
<evidence type="ECO:0000256" key="1">
    <source>
        <dbReference type="SAM" id="Coils"/>
    </source>
</evidence>
<reference evidence="2" key="1">
    <citation type="journal article" date="2023" name="Front. Mar. Sci.">
        <title>A new Merluccius polli reference genome to investigate the effects of global change in West African waters.</title>
        <authorList>
            <person name="Mateo J.L."/>
            <person name="Blanco-Fernandez C."/>
            <person name="Garcia-Vazquez E."/>
            <person name="Machado-Schiaffino G."/>
        </authorList>
    </citation>
    <scope>NUCLEOTIDE SEQUENCE</scope>
    <source>
        <strain evidence="2">C29</strain>
        <tissue evidence="2">Fin</tissue>
    </source>
</reference>
<keyword evidence="1" id="KW-0175">Coiled coil</keyword>
<evidence type="ECO:0000313" key="3">
    <source>
        <dbReference type="Proteomes" id="UP001174136"/>
    </source>
</evidence>
<dbReference type="AlphaFoldDB" id="A0AA47MNA1"/>
<sequence length="266" mass="30419">MDEHKRESKLTTKALDNKIEKLQKERQAMGHKIKGLIKEIKDLMQKDDNAPQVRPQLENLIKMVGEITLLHKSVIPLLPKEEQDKQEEWFVNVLKYYNGFIEDRPREIKVHYKPLKHIQFQHQSQGRGFRRGWVGGRVSRGPAMDDFREPPPATIVRISVICPAPRPPSDQSNHHSALVTSSSDQSHIITVLEKQNEITAIRDIQVFDSDPLQYHTFIRAFEHSIEEKTDSPKDCYTSLNSTPGGSLGSLSEAVIWPMIEQGLCQG</sequence>
<gene>
    <name evidence="2" type="ORF">N1851_018298</name>
</gene>
<dbReference type="EMBL" id="JAOPHQ010003411">
    <property type="protein sequence ID" value="KAK0143558.1"/>
    <property type="molecule type" value="Genomic_DNA"/>
</dbReference>
<accession>A0AA47MNA1</accession>